<proteinExistence type="predicted"/>
<accession>A0A9X3XKC0</accession>
<dbReference type="InterPro" id="IPR003439">
    <property type="entry name" value="ABC_transporter-like_ATP-bd"/>
</dbReference>
<dbReference type="GO" id="GO:0005886">
    <property type="term" value="C:plasma membrane"/>
    <property type="evidence" value="ECO:0007669"/>
    <property type="project" value="UniProtKB-SubCell"/>
</dbReference>
<dbReference type="Gene3D" id="3.40.50.300">
    <property type="entry name" value="P-loop containing nucleotide triphosphate hydrolases"/>
    <property type="match status" value="1"/>
</dbReference>
<organism evidence="6 7">
    <name type="scientific">Clostridium tertium</name>
    <dbReference type="NCBI Taxonomy" id="1559"/>
    <lineage>
        <taxon>Bacteria</taxon>
        <taxon>Bacillati</taxon>
        <taxon>Bacillota</taxon>
        <taxon>Clostridia</taxon>
        <taxon>Eubacteriales</taxon>
        <taxon>Clostridiaceae</taxon>
        <taxon>Clostridium</taxon>
    </lineage>
</organism>
<feature type="domain" description="ABC transporter" evidence="5">
    <location>
        <begin position="4"/>
        <end position="216"/>
    </location>
</feature>
<name>A0A9X3XKC0_9CLOT</name>
<dbReference type="SUPFAM" id="SSF52540">
    <property type="entry name" value="P-loop containing nucleoside triphosphate hydrolases"/>
    <property type="match status" value="1"/>
</dbReference>
<dbReference type="InterPro" id="IPR003593">
    <property type="entry name" value="AAA+_ATPase"/>
</dbReference>
<keyword evidence="3" id="KW-0547">Nucleotide-binding</keyword>
<dbReference type="GO" id="GO:0022857">
    <property type="term" value="F:transmembrane transporter activity"/>
    <property type="evidence" value="ECO:0007669"/>
    <property type="project" value="UniProtKB-ARBA"/>
</dbReference>
<dbReference type="PROSITE" id="PS50893">
    <property type="entry name" value="ABC_TRANSPORTER_2"/>
    <property type="match status" value="1"/>
</dbReference>
<evidence type="ECO:0000256" key="4">
    <source>
        <dbReference type="ARBA" id="ARBA00022840"/>
    </source>
</evidence>
<dbReference type="PANTHER" id="PTHR43423:SF1">
    <property type="entry name" value="ABC TRANSPORTER I FAMILY MEMBER 17"/>
    <property type="match status" value="1"/>
</dbReference>
<dbReference type="CDD" id="cd03225">
    <property type="entry name" value="ABC_cobalt_CbiO_domain1"/>
    <property type="match status" value="1"/>
</dbReference>
<gene>
    <name evidence="6" type="ORF">NE398_03485</name>
</gene>
<evidence type="ECO:0000313" key="7">
    <source>
        <dbReference type="Proteomes" id="UP001141183"/>
    </source>
</evidence>
<dbReference type="AlphaFoldDB" id="A0A9X3XKC0"/>
<comment type="caution">
    <text evidence="6">The sequence shown here is derived from an EMBL/GenBank/DDBJ whole genome shotgun (WGS) entry which is preliminary data.</text>
</comment>
<dbReference type="GO" id="GO:0016887">
    <property type="term" value="F:ATP hydrolysis activity"/>
    <property type="evidence" value="ECO:0007669"/>
    <property type="project" value="InterPro"/>
</dbReference>
<dbReference type="Pfam" id="PF00005">
    <property type="entry name" value="ABC_tran"/>
    <property type="match status" value="1"/>
</dbReference>
<evidence type="ECO:0000256" key="1">
    <source>
        <dbReference type="ARBA" id="ARBA00004202"/>
    </source>
</evidence>
<dbReference type="PANTHER" id="PTHR43423">
    <property type="entry name" value="ABC TRANSPORTER I FAMILY MEMBER 17"/>
    <property type="match status" value="1"/>
</dbReference>
<keyword evidence="2" id="KW-0813">Transport</keyword>
<evidence type="ECO:0000256" key="2">
    <source>
        <dbReference type="ARBA" id="ARBA00022448"/>
    </source>
</evidence>
<evidence type="ECO:0000313" key="6">
    <source>
        <dbReference type="EMBL" id="MDC4239239.1"/>
    </source>
</evidence>
<reference evidence="6" key="1">
    <citation type="submission" date="2022-05" db="EMBL/GenBank/DDBJ databases">
        <title>Draft genome sequence of Clostridium tertium strain CP3 isolated from Peru.</title>
        <authorList>
            <person name="Hurtado R."/>
            <person name="Lima L."/>
            <person name="Sousa T."/>
            <person name="Jaiswal A.K."/>
            <person name="Tiwari S."/>
            <person name="Maturrano L."/>
            <person name="Brenig B."/>
            <person name="Azevedo V."/>
        </authorList>
    </citation>
    <scope>NUCLEOTIDE SEQUENCE</scope>
    <source>
        <strain evidence="6">CP3</strain>
    </source>
</reference>
<dbReference type="Proteomes" id="UP001141183">
    <property type="component" value="Unassembled WGS sequence"/>
</dbReference>
<sequence>MNILSIKDVFYNMGDLEILKGISFDIEKGDCMSIVGQSGSGKSTLLKLCADMIPITSGNIYFNGKCYTRYNPIELRKKISYCLQTPELFGKSVCENLEFPFKIRKEKVNKQRIVKLLERFNIDESFLDKDIISLSGGEKQRISIIRNLLYTPDIILLDEATSSLDLENAKIVEEYVQELNDLGVTVLWITHSMEQSEKIFNKRITISEGKIKCMEVLR</sequence>
<dbReference type="InterPro" id="IPR015856">
    <property type="entry name" value="ABC_transpr_CbiO/EcfA_su"/>
</dbReference>
<dbReference type="RefSeq" id="WP_008678179.1">
    <property type="nucleotide sequence ID" value="NZ_CABKOG010000003.1"/>
</dbReference>
<dbReference type="PROSITE" id="PS00211">
    <property type="entry name" value="ABC_TRANSPORTER_1"/>
    <property type="match status" value="1"/>
</dbReference>
<dbReference type="InterPro" id="IPR017871">
    <property type="entry name" value="ABC_transporter-like_CS"/>
</dbReference>
<keyword evidence="4 6" id="KW-0067">ATP-binding</keyword>
<comment type="subcellular location">
    <subcellularLocation>
        <location evidence="1">Cell membrane</location>
        <topology evidence="1">Peripheral membrane protein</topology>
    </subcellularLocation>
</comment>
<dbReference type="GO" id="GO:0005524">
    <property type="term" value="F:ATP binding"/>
    <property type="evidence" value="ECO:0007669"/>
    <property type="project" value="UniProtKB-KW"/>
</dbReference>
<evidence type="ECO:0000256" key="3">
    <source>
        <dbReference type="ARBA" id="ARBA00022741"/>
    </source>
</evidence>
<dbReference type="InterPro" id="IPR027417">
    <property type="entry name" value="P-loop_NTPase"/>
</dbReference>
<protein>
    <submittedName>
        <fullName evidence="6">ATP-binding cassette domain-containing protein</fullName>
    </submittedName>
</protein>
<dbReference type="EMBL" id="JAMRYU010000002">
    <property type="protein sequence ID" value="MDC4239239.1"/>
    <property type="molecule type" value="Genomic_DNA"/>
</dbReference>
<keyword evidence="7" id="KW-1185">Reference proteome</keyword>
<dbReference type="SMART" id="SM00382">
    <property type="entry name" value="AAA"/>
    <property type="match status" value="1"/>
</dbReference>
<evidence type="ECO:0000259" key="5">
    <source>
        <dbReference type="PROSITE" id="PS50893"/>
    </source>
</evidence>